<name>A0A8B9WU62_BOSMU</name>
<dbReference type="GO" id="GO:0005634">
    <property type="term" value="C:nucleus"/>
    <property type="evidence" value="ECO:0007669"/>
    <property type="project" value="InterPro"/>
</dbReference>
<evidence type="ECO:0000256" key="1">
    <source>
        <dbReference type="ARBA" id="ARBA00009947"/>
    </source>
</evidence>
<dbReference type="GO" id="GO:0006334">
    <property type="term" value="P:nucleosome assembly"/>
    <property type="evidence" value="ECO:0007669"/>
    <property type="project" value="InterPro"/>
</dbReference>
<dbReference type="SUPFAM" id="SSF143113">
    <property type="entry name" value="NAP-like"/>
    <property type="match status" value="1"/>
</dbReference>
<dbReference type="PANTHER" id="PTHR11875">
    <property type="entry name" value="TESTIS-SPECIFIC Y-ENCODED PROTEIN"/>
    <property type="match status" value="1"/>
</dbReference>
<feature type="compositionally biased region" description="Basic and acidic residues" evidence="3">
    <location>
        <begin position="16"/>
        <end position="25"/>
    </location>
</feature>
<feature type="region of interest" description="Disordered" evidence="3">
    <location>
        <begin position="1"/>
        <end position="26"/>
    </location>
</feature>
<evidence type="ECO:0000313" key="4">
    <source>
        <dbReference type="Ensembl" id="ENSBGRP00000012696.1"/>
    </source>
</evidence>
<evidence type="ECO:0008006" key="6">
    <source>
        <dbReference type="Google" id="ProtNLM"/>
    </source>
</evidence>
<evidence type="ECO:0000256" key="2">
    <source>
        <dbReference type="RuleBase" id="RU003876"/>
    </source>
</evidence>
<dbReference type="InterPro" id="IPR037231">
    <property type="entry name" value="NAP-like_sf"/>
</dbReference>
<accession>A0A8B9WU62</accession>
<evidence type="ECO:0000313" key="5">
    <source>
        <dbReference type="Proteomes" id="UP000694520"/>
    </source>
</evidence>
<dbReference type="Proteomes" id="UP000694520">
    <property type="component" value="Chromosome Y"/>
</dbReference>
<dbReference type="Gene3D" id="3.30.1120.90">
    <property type="entry name" value="Nucleosome assembly protein"/>
    <property type="match status" value="1"/>
</dbReference>
<protein>
    <recommendedName>
        <fullName evidence="6">Testis-specific Y-encoded protein 1-like</fullName>
    </recommendedName>
</protein>
<dbReference type="AlphaFoldDB" id="A0A8B9WU62"/>
<dbReference type="InterPro" id="IPR002164">
    <property type="entry name" value="NAP_family"/>
</dbReference>
<dbReference type="GeneTree" id="ENSGT00940000162417"/>
<organism evidence="4 5">
    <name type="scientific">Bos mutus grunniens</name>
    <name type="common">Wild yak</name>
    <name type="synonym">Bos grunniens</name>
    <dbReference type="NCBI Taxonomy" id="30521"/>
    <lineage>
        <taxon>Eukaryota</taxon>
        <taxon>Metazoa</taxon>
        <taxon>Chordata</taxon>
        <taxon>Craniata</taxon>
        <taxon>Vertebrata</taxon>
        <taxon>Euteleostomi</taxon>
        <taxon>Mammalia</taxon>
        <taxon>Eutheria</taxon>
        <taxon>Laurasiatheria</taxon>
        <taxon>Artiodactyla</taxon>
        <taxon>Ruminantia</taxon>
        <taxon>Pecora</taxon>
        <taxon>Bovidae</taxon>
        <taxon>Bovinae</taxon>
        <taxon>Bos</taxon>
    </lineage>
</organism>
<keyword evidence="5" id="KW-1185">Reference proteome</keyword>
<proteinExistence type="inferred from homology"/>
<reference evidence="4" key="1">
    <citation type="submission" date="2019-05" db="EMBL/GenBank/DDBJ databases">
        <authorList>
            <person name="Zhang S."/>
            <person name="Liu J."/>
        </authorList>
    </citation>
    <scope>NUCLEOTIDE SEQUENCE [LARGE SCALE GENOMIC DNA]</scope>
</reference>
<reference evidence="4" key="3">
    <citation type="submission" date="2025-09" db="UniProtKB">
        <authorList>
            <consortium name="Ensembl"/>
        </authorList>
    </citation>
    <scope>IDENTIFICATION</scope>
</reference>
<sequence length="312" mass="35573">MSHPFTSDPAWGHGQGQEEHERWSEECGSFLGPRTFLVVSPPPIVTPGEDATLFRVEAAGDGGALVDRAMAGIRQVFQLLVEDIMEEVEVLADEEQQQGSSQDLEEKILGDQGQEQPGGMNELLELDALQVLATLQVELSSEHEKNCRAYVSFMCNSHQRRKRDLAQRSAVIQGIYGFWAKAIMNHPQVSVMISDQDKDFLSYMIDLKVSASHPWPHSKLIFSFRDHPYFLNTMIIKEYYLDITGKTAHHSTPAHWFWDFEQGGPSRRLVTRSLNFLNWLSGHSCPESNRIVEWDDPLKYYPRREDSYMSGN</sequence>
<comment type="similarity">
    <text evidence="1 2">Belongs to the nucleosome assembly protein (NAP) family.</text>
</comment>
<dbReference type="Pfam" id="PF00956">
    <property type="entry name" value="NAP"/>
    <property type="match status" value="1"/>
</dbReference>
<reference evidence="4" key="2">
    <citation type="submission" date="2025-08" db="UniProtKB">
        <authorList>
            <consortium name="Ensembl"/>
        </authorList>
    </citation>
    <scope>IDENTIFICATION</scope>
</reference>
<evidence type="ECO:0000256" key="3">
    <source>
        <dbReference type="SAM" id="MobiDB-lite"/>
    </source>
</evidence>
<dbReference type="Ensembl" id="ENSBGRT00000014641.1">
    <property type="protein sequence ID" value="ENSBGRP00000012696.1"/>
    <property type="gene ID" value="ENSBGRG00000007896.1"/>
</dbReference>